<keyword evidence="4" id="KW-0341">Growth regulation</keyword>
<dbReference type="FunFam" id="4.10.800.10:FF:000005">
    <property type="entry name" value="Putative insulin-like growth factor-binding protein 5"/>
    <property type="match status" value="1"/>
</dbReference>
<dbReference type="InterPro" id="IPR022321">
    <property type="entry name" value="IGFBP_1-6_chordata"/>
</dbReference>
<dbReference type="GeneTree" id="ENSGT00940000158092"/>
<dbReference type="PANTHER" id="PTHR11551">
    <property type="entry name" value="INSULIN-LIKE GROWTH FACTOR BINDING PROTEIN"/>
    <property type="match status" value="1"/>
</dbReference>
<feature type="domain" description="IGFBP N-terminal" evidence="12">
    <location>
        <begin position="51"/>
        <end position="132"/>
    </location>
</feature>
<evidence type="ECO:0000259" key="12">
    <source>
        <dbReference type="PROSITE" id="PS51323"/>
    </source>
</evidence>
<dbReference type="FunFam" id="4.10.40.20:FF:000001">
    <property type="entry name" value="Insulin-like growth factor binding protein 5"/>
    <property type="match status" value="1"/>
</dbReference>
<evidence type="ECO:0000259" key="11">
    <source>
        <dbReference type="PROSITE" id="PS51162"/>
    </source>
</evidence>
<dbReference type="GO" id="GO:0001968">
    <property type="term" value="F:fibronectin binding"/>
    <property type="evidence" value="ECO:0007669"/>
    <property type="project" value="TreeGrafter"/>
</dbReference>
<comment type="subcellular location">
    <subcellularLocation>
        <location evidence="1">Secreted</location>
    </subcellularLocation>
</comment>
<dbReference type="PROSITE" id="PS51162">
    <property type="entry name" value="THYROGLOBULIN_1_2"/>
    <property type="match status" value="1"/>
</dbReference>
<evidence type="ECO:0000256" key="2">
    <source>
        <dbReference type="ARBA" id="ARBA00022525"/>
    </source>
</evidence>
<dbReference type="InterPro" id="IPR017891">
    <property type="entry name" value="Insulin_GF-bd_Cys-rich_CS"/>
</dbReference>
<dbReference type="Proteomes" id="UP000694397">
    <property type="component" value="Chromosome 7"/>
</dbReference>
<keyword evidence="6" id="KW-1015">Disulfide bond</keyword>
<dbReference type="GO" id="GO:0031994">
    <property type="term" value="F:insulin-like growth factor I binding"/>
    <property type="evidence" value="ECO:0007669"/>
    <property type="project" value="TreeGrafter"/>
</dbReference>
<organism evidence="13 14">
    <name type="scientific">Scleropages formosus</name>
    <name type="common">Asian bonytongue</name>
    <name type="synonym">Osteoglossum formosum</name>
    <dbReference type="NCBI Taxonomy" id="113540"/>
    <lineage>
        <taxon>Eukaryota</taxon>
        <taxon>Metazoa</taxon>
        <taxon>Chordata</taxon>
        <taxon>Craniata</taxon>
        <taxon>Vertebrata</taxon>
        <taxon>Euteleostomi</taxon>
        <taxon>Actinopterygii</taxon>
        <taxon>Neopterygii</taxon>
        <taxon>Teleostei</taxon>
        <taxon>Osteoglossocephala</taxon>
        <taxon>Osteoglossomorpha</taxon>
        <taxon>Osteoglossiformes</taxon>
        <taxon>Osteoglossidae</taxon>
        <taxon>Scleropages</taxon>
    </lineage>
</organism>
<gene>
    <name evidence="13" type="primary">IGFBP3</name>
</gene>
<reference evidence="13" key="3">
    <citation type="submission" date="2025-09" db="UniProtKB">
        <authorList>
            <consortium name="Ensembl"/>
        </authorList>
    </citation>
    <scope>IDENTIFICATION</scope>
</reference>
<evidence type="ECO:0000256" key="6">
    <source>
        <dbReference type="ARBA" id="ARBA00023157"/>
    </source>
</evidence>
<dbReference type="InterPro" id="IPR036857">
    <property type="entry name" value="Thyroglobulin_1_sf"/>
</dbReference>
<sequence>MEGARLRARAEAVRSRSRGNSRACGMRSARAALCVAAALAALAQPVLAAGPVVRCGPCDAGALELCAPLPEGCAERVREPGCGCCVTCALLEGEPCGVYTRRCGAGLKCGMRPGETKPLRALLEGRGVCTGTGTGAGALGTPSPGERGNTETTTDVVEEASASSTGTGELRVTPGAQEPWMAPPHAKAEVIRKEQIRQTQSFKVEQLPGSARTEGHGQGVPSMTQPEYGPCRREMDSIMNNLKGSNTLNPKSFRIPNCDKRGFYKKKQCRPSKGRRRGICWCVDKYGQPIPGFVRWEKGVTQCPGLDNK</sequence>
<evidence type="ECO:0000256" key="9">
    <source>
        <dbReference type="SAM" id="MobiDB-lite"/>
    </source>
</evidence>
<dbReference type="GO" id="GO:0005615">
    <property type="term" value="C:extracellular space"/>
    <property type="evidence" value="ECO:0007669"/>
    <property type="project" value="TreeGrafter"/>
</dbReference>
<keyword evidence="7" id="KW-0340">Growth factor binding</keyword>
<dbReference type="Pfam" id="PF00219">
    <property type="entry name" value="IGFBP"/>
    <property type="match status" value="1"/>
</dbReference>
<proteinExistence type="predicted"/>
<dbReference type="Ensembl" id="ENSSFOT00015078307.1">
    <property type="protein sequence ID" value="ENSSFOP00015064101.1"/>
    <property type="gene ID" value="ENSSFOG00015025701.1"/>
</dbReference>
<protein>
    <submittedName>
        <fullName evidence="13">Insulin like growth factor binding protein 3</fullName>
    </submittedName>
</protein>
<dbReference type="AlphaFoldDB" id="A0A8D0CAJ2"/>
<feature type="signal peptide" evidence="10">
    <location>
        <begin position="1"/>
        <end position="48"/>
    </location>
</feature>
<dbReference type="GO" id="GO:0031995">
    <property type="term" value="F:insulin-like growth factor II binding"/>
    <property type="evidence" value="ECO:0007669"/>
    <property type="project" value="TreeGrafter"/>
</dbReference>
<dbReference type="OrthoDB" id="6068400at2759"/>
<dbReference type="PROSITE" id="PS00222">
    <property type="entry name" value="IGFBP_N_1"/>
    <property type="match status" value="1"/>
</dbReference>
<evidence type="ECO:0000256" key="4">
    <source>
        <dbReference type="ARBA" id="ARBA00022604"/>
    </source>
</evidence>
<feature type="region of interest" description="Disordered" evidence="9">
    <location>
        <begin position="208"/>
        <end position="227"/>
    </location>
</feature>
<dbReference type="InterPro" id="IPR009030">
    <property type="entry name" value="Growth_fac_rcpt_cys_sf"/>
</dbReference>
<keyword evidence="3" id="KW-0597">Phosphoprotein</keyword>
<dbReference type="PROSITE" id="PS51323">
    <property type="entry name" value="IGFBP_N_2"/>
    <property type="match status" value="1"/>
</dbReference>
<evidence type="ECO:0000256" key="7">
    <source>
        <dbReference type="ARBA" id="ARBA00023183"/>
    </source>
</evidence>
<feature type="domain" description="Thyroglobulin type-1" evidence="11">
    <location>
        <begin position="228"/>
        <end position="303"/>
    </location>
</feature>
<evidence type="ECO:0000256" key="3">
    <source>
        <dbReference type="ARBA" id="ARBA00022553"/>
    </source>
</evidence>
<keyword evidence="2" id="KW-0964">Secreted</keyword>
<feature type="chain" id="PRO_5034131362" evidence="10">
    <location>
        <begin position="49"/>
        <end position="309"/>
    </location>
</feature>
<dbReference type="Pfam" id="PF00086">
    <property type="entry name" value="Thyroglobulin_1"/>
    <property type="match status" value="1"/>
</dbReference>
<dbReference type="Gene3D" id="4.10.40.20">
    <property type="match status" value="1"/>
</dbReference>
<evidence type="ECO:0000256" key="1">
    <source>
        <dbReference type="ARBA" id="ARBA00004613"/>
    </source>
</evidence>
<keyword evidence="5 10" id="KW-0732">Signal</keyword>
<feature type="region of interest" description="Disordered" evidence="9">
    <location>
        <begin position="133"/>
        <end position="181"/>
    </location>
</feature>
<evidence type="ECO:0000256" key="10">
    <source>
        <dbReference type="SAM" id="SignalP"/>
    </source>
</evidence>
<reference evidence="13" key="2">
    <citation type="submission" date="2025-08" db="UniProtKB">
        <authorList>
            <consortium name="Ensembl"/>
        </authorList>
    </citation>
    <scope>IDENTIFICATION</scope>
</reference>
<evidence type="ECO:0000256" key="5">
    <source>
        <dbReference type="ARBA" id="ARBA00022729"/>
    </source>
</evidence>
<reference evidence="13 14" key="1">
    <citation type="submission" date="2019-04" db="EMBL/GenBank/DDBJ databases">
        <authorList>
            <consortium name="Wellcome Sanger Institute Data Sharing"/>
        </authorList>
    </citation>
    <scope>NUCLEOTIDE SEQUENCE [LARGE SCALE GENOMIC DNA]</scope>
</reference>
<comment type="caution">
    <text evidence="8">Lacks conserved residue(s) required for the propagation of feature annotation.</text>
</comment>
<keyword evidence="14" id="KW-1185">Reference proteome</keyword>
<name>A0A8D0CAJ2_SCLFO</name>
<dbReference type="GO" id="GO:0043567">
    <property type="term" value="P:regulation of insulin-like growth factor receptor signaling pathway"/>
    <property type="evidence" value="ECO:0007669"/>
    <property type="project" value="TreeGrafter"/>
</dbReference>
<dbReference type="PANTHER" id="PTHR11551:SF3">
    <property type="entry name" value="INSULIN-LIKE GROWTH FACTOR-BINDING PROTEIN 3"/>
    <property type="match status" value="1"/>
</dbReference>
<dbReference type="InterPro" id="IPR000716">
    <property type="entry name" value="Thyroglobulin_1"/>
</dbReference>
<evidence type="ECO:0000313" key="14">
    <source>
        <dbReference type="Proteomes" id="UP000694397"/>
    </source>
</evidence>
<dbReference type="SMART" id="SM00211">
    <property type="entry name" value="TY"/>
    <property type="match status" value="1"/>
</dbReference>
<dbReference type="Gene3D" id="4.10.800.10">
    <property type="entry name" value="Thyroglobulin type-1"/>
    <property type="match status" value="1"/>
</dbReference>
<dbReference type="SMART" id="SM00121">
    <property type="entry name" value="IB"/>
    <property type="match status" value="1"/>
</dbReference>
<dbReference type="SUPFAM" id="SSF57184">
    <property type="entry name" value="Growth factor receptor domain"/>
    <property type="match status" value="1"/>
</dbReference>
<dbReference type="SUPFAM" id="SSF57610">
    <property type="entry name" value="Thyroglobulin type-1 domain"/>
    <property type="match status" value="1"/>
</dbReference>
<evidence type="ECO:0000313" key="13">
    <source>
        <dbReference type="Ensembl" id="ENSSFOP00015064101.1"/>
    </source>
</evidence>
<dbReference type="CDD" id="cd00191">
    <property type="entry name" value="TY"/>
    <property type="match status" value="1"/>
</dbReference>
<accession>A0A8D0CAJ2</accession>
<feature type="compositionally biased region" description="Polar residues" evidence="9">
    <location>
        <begin position="150"/>
        <end position="167"/>
    </location>
</feature>
<dbReference type="PRINTS" id="PR01976">
    <property type="entry name" value="IGFBPFAMILY"/>
</dbReference>
<evidence type="ECO:0000256" key="8">
    <source>
        <dbReference type="PROSITE-ProRule" id="PRU00500"/>
    </source>
</evidence>
<dbReference type="InterPro" id="IPR000867">
    <property type="entry name" value="IGFBP-like"/>
</dbReference>